<comment type="subcellular location">
    <subcellularLocation>
        <location evidence="1">Virion</location>
    </subcellularLocation>
</comment>
<gene>
    <name evidence="9" type="ORF">GCM10007888_38500</name>
    <name evidence="8" type="ORF">MOX02_44660</name>
</gene>
<keyword evidence="11" id="KW-1185">Reference proteome</keyword>
<dbReference type="EMBL" id="BJZU01000104">
    <property type="protein sequence ID" value="GEP06428.1"/>
    <property type="molecule type" value="Genomic_DNA"/>
</dbReference>
<dbReference type="Pfam" id="PF05065">
    <property type="entry name" value="Phage_capsid"/>
    <property type="match status" value="1"/>
</dbReference>
<dbReference type="OrthoDB" id="9804926at2"/>
<keyword evidence="2" id="KW-1188">Viral release from host cell</keyword>
<feature type="domain" description="Phage capsid-like C-terminal" evidence="7">
    <location>
        <begin position="394"/>
        <end position="645"/>
    </location>
</feature>
<name>A0A512J8Z6_9HYPH</name>
<dbReference type="InterPro" id="IPR054612">
    <property type="entry name" value="Phage_capsid-like_C"/>
</dbReference>
<evidence type="ECO:0000256" key="4">
    <source>
        <dbReference type="ARBA" id="ARBA00022801"/>
    </source>
</evidence>
<reference evidence="8 10" key="3">
    <citation type="submission" date="2019-07" db="EMBL/GenBank/DDBJ databases">
        <title>Whole genome shotgun sequence of Methylobacterium oxalidis NBRC 107715.</title>
        <authorList>
            <person name="Hosoyama A."/>
            <person name="Uohara A."/>
            <person name="Ohji S."/>
            <person name="Ichikawa N."/>
        </authorList>
    </citation>
    <scope>NUCLEOTIDE SEQUENCE [LARGE SCALE GENOMIC DNA]</scope>
    <source>
        <strain evidence="8 10">NBRC 107715</strain>
    </source>
</reference>
<proteinExistence type="predicted"/>
<dbReference type="GO" id="GO:0006508">
    <property type="term" value="P:proteolysis"/>
    <property type="evidence" value="ECO:0007669"/>
    <property type="project" value="UniProtKB-KW"/>
</dbReference>
<dbReference type="GO" id="GO:0008233">
    <property type="term" value="F:peptidase activity"/>
    <property type="evidence" value="ECO:0007669"/>
    <property type="project" value="UniProtKB-KW"/>
</dbReference>
<evidence type="ECO:0000313" key="11">
    <source>
        <dbReference type="Proteomes" id="UP001156856"/>
    </source>
</evidence>
<dbReference type="Gene3D" id="3.30.2320.10">
    <property type="entry name" value="hypothetical protein PF0899 domain"/>
    <property type="match status" value="1"/>
</dbReference>
<dbReference type="InterPro" id="IPR024455">
    <property type="entry name" value="Phage_capsid"/>
</dbReference>
<keyword evidence="4" id="KW-0378">Hydrolase</keyword>
<reference evidence="11" key="2">
    <citation type="journal article" date="2019" name="Int. J. Syst. Evol. Microbiol.">
        <title>The Global Catalogue of Microorganisms (GCM) 10K type strain sequencing project: providing services to taxonomists for standard genome sequencing and annotation.</title>
        <authorList>
            <consortium name="The Broad Institute Genomics Platform"/>
            <consortium name="The Broad Institute Genome Sequencing Center for Infectious Disease"/>
            <person name="Wu L."/>
            <person name="Ma J."/>
        </authorList>
    </citation>
    <scope>NUCLEOTIDE SEQUENCE [LARGE SCALE GENOMIC DNA]</scope>
    <source>
        <strain evidence="11">NBRC 107715</strain>
    </source>
</reference>
<comment type="caution">
    <text evidence="8">The sequence shown here is derived from an EMBL/GenBank/DDBJ whole genome shotgun (WGS) entry which is preliminary data.</text>
</comment>
<dbReference type="EMBL" id="BSPK01000072">
    <property type="protein sequence ID" value="GLS65468.1"/>
    <property type="molecule type" value="Genomic_DNA"/>
</dbReference>
<evidence type="ECO:0000259" key="6">
    <source>
        <dbReference type="Pfam" id="PF04586"/>
    </source>
</evidence>
<evidence type="ECO:0000256" key="2">
    <source>
        <dbReference type="ARBA" id="ARBA00022612"/>
    </source>
</evidence>
<dbReference type="Proteomes" id="UP000321960">
    <property type="component" value="Unassembled WGS sequence"/>
</dbReference>
<evidence type="ECO:0000256" key="1">
    <source>
        <dbReference type="ARBA" id="ARBA00004328"/>
    </source>
</evidence>
<dbReference type="InterPro" id="IPR054613">
    <property type="entry name" value="Peptidase_S78_dom"/>
</dbReference>
<feature type="domain" description="Prohead serine protease" evidence="6">
    <location>
        <begin position="45"/>
        <end position="151"/>
    </location>
</feature>
<dbReference type="RefSeq" id="WP_147027963.1">
    <property type="nucleotide sequence ID" value="NZ_BJZU01000104.1"/>
</dbReference>
<protein>
    <submittedName>
        <fullName evidence="8">Major capsid protein</fullName>
    </submittedName>
</protein>
<dbReference type="Proteomes" id="UP001156856">
    <property type="component" value="Unassembled WGS sequence"/>
</dbReference>
<keyword evidence="3" id="KW-0645">Protease</keyword>
<organism evidence="8 10">
    <name type="scientific">Methylobacterium oxalidis</name>
    <dbReference type="NCBI Taxonomy" id="944322"/>
    <lineage>
        <taxon>Bacteria</taxon>
        <taxon>Pseudomonadati</taxon>
        <taxon>Pseudomonadota</taxon>
        <taxon>Alphaproteobacteria</taxon>
        <taxon>Hyphomicrobiales</taxon>
        <taxon>Methylobacteriaceae</taxon>
        <taxon>Methylobacterium</taxon>
    </lineage>
</organism>
<evidence type="ECO:0000313" key="8">
    <source>
        <dbReference type="EMBL" id="GEP06428.1"/>
    </source>
</evidence>
<reference evidence="9" key="4">
    <citation type="submission" date="2023-01" db="EMBL/GenBank/DDBJ databases">
        <title>Draft genome sequence of Methylobacterium oxalidis strain NBRC 107715.</title>
        <authorList>
            <person name="Sun Q."/>
            <person name="Mori K."/>
        </authorList>
    </citation>
    <scope>NUCLEOTIDE SEQUENCE</scope>
    <source>
        <strain evidence="9">NBRC 107715</strain>
    </source>
</reference>
<accession>A0A512J8Z6</accession>
<evidence type="ECO:0000259" key="7">
    <source>
        <dbReference type="Pfam" id="PF05065"/>
    </source>
</evidence>
<dbReference type="NCBIfam" id="TIGR01554">
    <property type="entry name" value="major_cap_HK97"/>
    <property type="match status" value="1"/>
</dbReference>
<dbReference type="Gene3D" id="3.30.2400.10">
    <property type="entry name" value="Major capsid protein gp5"/>
    <property type="match status" value="1"/>
</dbReference>
<evidence type="ECO:0000313" key="10">
    <source>
        <dbReference type="Proteomes" id="UP000321960"/>
    </source>
</evidence>
<dbReference type="AlphaFoldDB" id="A0A512J8Z6"/>
<feature type="region of interest" description="Disordered" evidence="5">
    <location>
        <begin position="164"/>
        <end position="188"/>
    </location>
</feature>
<evidence type="ECO:0000256" key="3">
    <source>
        <dbReference type="ARBA" id="ARBA00022670"/>
    </source>
</evidence>
<evidence type="ECO:0000313" key="9">
    <source>
        <dbReference type="EMBL" id="GLS65468.1"/>
    </source>
</evidence>
<sequence>MNRAYSLLTVKAVEDEQRIIRGVATTPNPDRVGDVVEPLGVTFQNPMPLLHQHDSDRPVGTVKFDRPTKDGITFEAVLPKIEEPGPLKDRVDTAWGEVKAGLVRAVSIGFRALADGYEIMRDGGIRYLQTEVLELSLVTVPANADAKISLIKSIDRPLLAASGKEPKAFDRPATPGAPGPQSTISQPKGARIMPKTIAEQIQAFEAMRQAKAARMSELMNQAAEEGVTLDTEQTEEYDGLAAEVKSIDAHLGRLTALEKANRAAAKPVEGVKDAETGSQVRSGVRVEVKGQNLPPGMRFARVVRCLGLAQGNRAAAADIAKEQYGDDQGIVNVLKAAVAAGSTSNATWAGALVGDETSVFADFVEFLRPMTIMGKFGANGIPALRRVPFRVALIGQTSGGDGYWVGEGKAKPLTKFDFERKTLEPLKVANIAVVTEETLRDSNPSAETILRDQLAAALSARLDIDFINPAKAAAAGVSPASITNGITGIPSSGNDADAVRADLKALMSPFITANNAPTSGVLVMRSITALSLSLMVNALGQAEFPNITMNGGTLRGIPVVTSEYVPAGVVAMLNASDIYMADDGGIAVDMSREASLQMDNAPTMDSVTPTAASVVSMFQTNSVAFRAERTLNWMRRRDSAVQYLTGVAWGDEPETP</sequence>
<dbReference type="Pfam" id="PF04586">
    <property type="entry name" value="Peptidase_S78"/>
    <property type="match status" value="1"/>
</dbReference>
<evidence type="ECO:0000256" key="5">
    <source>
        <dbReference type="SAM" id="MobiDB-lite"/>
    </source>
</evidence>
<reference evidence="9" key="1">
    <citation type="journal article" date="2014" name="Int. J. Syst. Evol. Microbiol.">
        <title>Complete genome of a new Firmicutes species belonging to the dominant human colonic microbiota ('Ruminococcus bicirculans') reveals two chromosomes and a selective capacity to utilize plant glucans.</title>
        <authorList>
            <consortium name="NISC Comparative Sequencing Program"/>
            <person name="Wegmann U."/>
            <person name="Louis P."/>
            <person name="Goesmann A."/>
            <person name="Henrissat B."/>
            <person name="Duncan S.H."/>
            <person name="Flint H.J."/>
        </authorList>
    </citation>
    <scope>NUCLEOTIDE SEQUENCE</scope>
    <source>
        <strain evidence="9">NBRC 107715</strain>
    </source>
</reference>
<dbReference type="SUPFAM" id="SSF56563">
    <property type="entry name" value="Major capsid protein gp5"/>
    <property type="match status" value="1"/>
</dbReference>